<feature type="compositionally biased region" description="Basic and acidic residues" evidence="1">
    <location>
        <begin position="163"/>
        <end position="179"/>
    </location>
</feature>
<proteinExistence type="predicted"/>
<accession>A0A6N2TMM7</accession>
<sequence>MKERRNFYKKNKKENRDRQRHAEKRKEMTLNLCAVVCFLTVLVFFYSMDSEAAAEELGGFQVEMGTGENISLPSDWENEPADDREEHVQTEELETNEFPFQWEGEAHSDTQRGAPKDDRLWEEHGEGNAVYIEDPQSVQNQKEESSLAGEAFGDGSQMPKSIASEKTETKKKTEPDAGLKGDQTAVPKVSFTPAVQKNPSPAPLVTPPIKESQIQEISQEEAKDQKFPSNIPTQFPCSFCWKENVYFDTSLYLKIIAEGEIKILSVKINGKESPWNWREDGIEINREAKDALTHKNLVEIALLAYGNGARGIFIDGKNKPCYTIQ</sequence>
<evidence type="ECO:0000313" key="2">
    <source>
        <dbReference type="EMBL" id="VYT06808.1"/>
    </source>
</evidence>
<feature type="region of interest" description="Disordered" evidence="1">
    <location>
        <begin position="1"/>
        <end position="23"/>
    </location>
</feature>
<feature type="region of interest" description="Disordered" evidence="1">
    <location>
        <begin position="130"/>
        <end position="184"/>
    </location>
</feature>
<organism evidence="2">
    <name type="scientific">Blautia glucerasea</name>
    <dbReference type="NCBI Taxonomy" id="536633"/>
    <lineage>
        <taxon>Bacteria</taxon>
        <taxon>Bacillati</taxon>
        <taxon>Bacillota</taxon>
        <taxon>Clostridia</taxon>
        <taxon>Lachnospirales</taxon>
        <taxon>Lachnospiraceae</taxon>
        <taxon>Blautia</taxon>
    </lineage>
</organism>
<dbReference type="EMBL" id="CACRST010000014">
    <property type="protein sequence ID" value="VYT06808.1"/>
    <property type="molecule type" value="Genomic_DNA"/>
</dbReference>
<name>A0A6N2TMM7_9FIRM</name>
<feature type="compositionally biased region" description="Basic residues" evidence="1">
    <location>
        <begin position="7"/>
        <end position="23"/>
    </location>
</feature>
<feature type="region of interest" description="Disordered" evidence="1">
    <location>
        <begin position="65"/>
        <end position="92"/>
    </location>
</feature>
<evidence type="ECO:0000256" key="1">
    <source>
        <dbReference type="SAM" id="MobiDB-lite"/>
    </source>
</evidence>
<dbReference type="RefSeq" id="WP_156353999.1">
    <property type="nucleotide sequence ID" value="NZ_CACRST010000014.1"/>
</dbReference>
<dbReference type="AlphaFoldDB" id="A0A6N2TMM7"/>
<protein>
    <submittedName>
        <fullName evidence="2">Uncharacterized protein</fullName>
    </submittedName>
</protein>
<reference evidence="2" key="1">
    <citation type="submission" date="2019-11" db="EMBL/GenBank/DDBJ databases">
        <authorList>
            <person name="Feng L."/>
        </authorList>
    </citation>
    <scope>NUCLEOTIDE SEQUENCE</scope>
    <source>
        <strain evidence="2">BgluceraseaLFYP119</strain>
    </source>
</reference>
<gene>
    <name evidence="2" type="ORF">BGLFYP119_01676</name>
</gene>